<accession>A0ABR9ACX2</accession>
<dbReference type="InterPro" id="IPR052590">
    <property type="entry name" value="Stress/Virulence-Domain"/>
</dbReference>
<evidence type="ECO:0000313" key="3">
    <source>
        <dbReference type="Proteomes" id="UP000625247"/>
    </source>
</evidence>
<sequence length="94" mass="9508">MAQDKQGSMSVSEAGKKGGEATSASHDKEFYQEIGSKGGQNSGGNFKNDPERAAEAGSKGGQNSGGNFANDREKASEAGRKGGQNSHGGGRSDS</sequence>
<organism evidence="2 3">
    <name type="scientific">Pseudomonas lutea</name>
    <dbReference type="NCBI Taxonomy" id="243924"/>
    <lineage>
        <taxon>Bacteria</taxon>
        <taxon>Pseudomonadati</taxon>
        <taxon>Pseudomonadota</taxon>
        <taxon>Gammaproteobacteria</taxon>
        <taxon>Pseudomonadales</taxon>
        <taxon>Pseudomonadaceae</taxon>
        <taxon>Pseudomonas</taxon>
    </lineage>
</organism>
<reference evidence="2 3" key="1">
    <citation type="journal article" date="2020" name="FEMS Microbiol. Ecol.">
        <title>Temporal dynamics of bacterial communities during seed development and maturation.</title>
        <authorList>
            <person name="Chesneau G."/>
            <person name="Torres-Cortes G."/>
            <person name="Briand M."/>
            <person name="Darrasse A."/>
            <person name="Preveaux A."/>
            <person name="Marais C."/>
            <person name="Jacques M.A."/>
            <person name="Shade A."/>
            <person name="Barret M."/>
        </authorList>
    </citation>
    <scope>NUCLEOTIDE SEQUENCE [LARGE SCALE GENOMIC DNA]</scope>
    <source>
        <strain evidence="2 3">CFBP13723</strain>
    </source>
</reference>
<dbReference type="Proteomes" id="UP000625247">
    <property type="component" value="Unassembled WGS sequence"/>
</dbReference>
<dbReference type="RefSeq" id="WP_191945645.1">
    <property type="nucleotide sequence ID" value="NZ_JACYNP010000012.1"/>
</dbReference>
<dbReference type="EMBL" id="JACYNP010000012">
    <property type="protein sequence ID" value="MBD8123835.1"/>
    <property type="molecule type" value="Genomic_DNA"/>
</dbReference>
<proteinExistence type="predicted"/>
<feature type="compositionally biased region" description="Basic and acidic residues" evidence="1">
    <location>
        <begin position="14"/>
        <end position="31"/>
    </location>
</feature>
<dbReference type="PANTHER" id="PTHR36569">
    <property type="match status" value="1"/>
</dbReference>
<gene>
    <name evidence="2" type="ORF">IFT62_21775</name>
</gene>
<comment type="caution">
    <text evidence="2">The sequence shown here is derived from an EMBL/GenBank/DDBJ whole genome shotgun (WGS) entry which is preliminary data.</text>
</comment>
<dbReference type="Pfam" id="PF10685">
    <property type="entry name" value="KGG"/>
    <property type="match status" value="3"/>
</dbReference>
<keyword evidence="3" id="KW-1185">Reference proteome</keyword>
<feature type="region of interest" description="Disordered" evidence="1">
    <location>
        <begin position="1"/>
        <end position="94"/>
    </location>
</feature>
<dbReference type="InterPro" id="IPR019626">
    <property type="entry name" value="Stress-induced_KGG_rpt"/>
</dbReference>
<evidence type="ECO:0000313" key="2">
    <source>
        <dbReference type="EMBL" id="MBD8123835.1"/>
    </source>
</evidence>
<name>A0ABR9ACX2_9PSED</name>
<feature type="compositionally biased region" description="Basic and acidic residues" evidence="1">
    <location>
        <begin position="70"/>
        <end position="80"/>
    </location>
</feature>
<feature type="compositionally biased region" description="Polar residues" evidence="1">
    <location>
        <begin position="1"/>
        <end position="11"/>
    </location>
</feature>
<evidence type="ECO:0000256" key="1">
    <source>
        <dbReference type="SAM" id="MobiDB-lite"/>
    </source>
</evidence>
<feature type="compositionally biased region" description="Gly residues" evidence="1">
    <location>
        <begin position="81"/>
        <end position="94"/>
    </location>
</feature>
<dbReference type="PANTHER" id="PTHR36569:SF5">
    <property type="entry name" value="CONIDIATION-SPECIFIC PROTEIN 10 (EUROFUNG)"/>
    <property type="match status" value="1"/>
</dbReference>
<protein>
    <submittedName>
        <fullName evidence="2">General stress protein</fullName>
    </submittedName>
</protein>